<dbReference type="Pfam" id="PF13692">
    <property type="entry name" value="Glyco_trans_1_4"/>
    <property type="match status" value="1"/>
</dbReference>
<reference evidence="9 10" key="1">
    <citation type="submission" date="2024-09" db="EMBL/GenBank/DDBJ databases">
        <title>Chromosome-scale assembly of Riccia sorocarpa.</title>
        <authorList>
            <person name="Paukszto L."/>
        </authorList>
    </citation>
    <scope>NUCLEOTIDE SEQUENCE [LARGE SCALE GENOMIC DNA]</scope>
    <source>
        <strain evidence="9">LP-2024</strain>
        <tissue evidence="9">Aerial parts of the thallus</tissue>
    </source>
</reference>
<evidence type="ECO:0000256" key="2">
    <source>
        <dbReference type="ARBA" id="ARBA00004370"/>
    </source>
</evidence>
<evidence type="ECO:0000256" key="3">
    <source>
        <dbReference type="ARBA" id="ARBA00009481"/>
    </source>
</evidence>
<dbReference type="CDD" id="cd01635">
    <property type="entry name" value="Glycosyltransferase_GTB-type"/>
    <property type="match status" value="1"/>
</dbReference>
<evidence type="ECO:0000256" key="6">
    <source>
        <dbReference type="ARBA" id="ARBA00022679"/>
    </source>
</evidence>
<evidence type="ECO:0000313" key="9">
    <source>
        <dbReference type="EMBL" id="KAL3677624.1"/>
    </source>
</evidence>
<dbReference type="GO" id="GO:0016020">
    <property type="term" value="C:membrane"/>
    <property type="evidence" value="ECO:0007669"/>
    <property type="project" value="UniProtKB-SubCell"/>
</dbReference>
<proteinExistence type="inferred from homology"/>
<comment type="similarity">
    <text evidence="3">Belongs to the glycosyltransferase group 1 family. Glycosyltransferase 4 subfamily.</text>
</comment>
<gene>
    <name evidence="9" type="ORF">R1sor_027572</name>
</gene>
<evidence type="ECO:0000256" key="7">
    <source>
        <dbReference type="ARBA" id="ARBA00023136"/>
    </source>
</evidence>
<dbReference type="PANTHER" id="PTHR46132:SF1">
    <property type="entry name" value="DIGALACTOSYLDIACYLGLYCEROL SYNTHASE 2, CHLOROPLASTIC"/>
    <property type="match status" value="1"/>
</dbReference>
<dbReference type="EMBL" id="JBJQOH010000008">
    <property type="protein sequence ID" value="KAL3677624.1"/>
    <property type="molecule type" value="Genomic_DNA"/>
</dbReference>
<dbReference type="FunFam" id="3.40.50.2000:FF:000067">
    <property type="entry name" value="Digalactosyldiacylglycerol synthase 1, chloroplastic"/>
    <property type="match status" value="1"/>
</dbReference>
<name>A0ABD3GGP8_9MARC</name>
<keyword evidence="7" id="KW-0472">Membrane</keyword>
<accession>A0ABD3GGP8</accession>
<evidence type="ECO:0000313" key="10">
    <source>
        <dbReference type="Proteomes" id="UP001633002"/>
    </source>
</evidence>
<evidence type="ECO:0000256" key="8">
    <source>
        <dbReference type="SAM" id="MobiDB-lite"/>
    </source>
</evidence>
<keyword evidence="10" id="KW-1185">Reference proteome</keyword>
<organism evidence="9 10">
    <name type="scientific">Riccia sorocarpa</name>
    <dbReference type="NCBI Taxonomy" id="122646"/>
    <lineage>
        <taxon>Eukaryota</taxon>
        <taxon>Viridiplantae</taxon>
        <taxon>Streptophyta</taxon>
        <taxon>Embryophyta</taxon>
        <taxon>Marchantiophyta</taxon>
        <taxon>Marchantiopsida</taxon>
        <taxon>Marchantiidae</taxon>
        <taxon>Marchantiales</taxon>
        <taxon>Ricciaceae</taxon>
        <taxon>Riccia</taxon>
    </lineage>
</organism>
<feature type="compositionally biased region" description="Polar residues" evidence="8">
    <location>
        <begin position="169"/>
        <end position="179"/>
    </location>
</feature>
<keyword evidence="4" id="KW-0150">Chloroplast</keyword>
<evidence type="ECO:0000256" key="1">
    <source>
        <dbReference type="ARBA" id="ARBA00004229"/>
    </source>
</evidence>
<keyword evidence="6" id="KW-0808">Transferase</keyword>
<dbReference type="Proteomes" id="UP001633002">
    <property type="component" value="Unassembled WGS sequence"/>
</dbReference>
<sequence>MHPWNGNDSAAGVPPAERALSFISKSLHDVQKSANRDLKLMKQRAKSFRDLANSLDKGWEKGVATLKLPLPKSSGNFFRKIRETGPPLQAPSFSPISVHSSSGQDSNFLRNLKPTLQSFRRSQSDPSFSNRLTDEASCARSAGGPFSNFQGSVDSNSSLDVISTYGEDGQQNGESSDWSQPKPFPNIRVNGGDWVPSTESARRSESFRGKIDDWEPFRRAKESVKESLKELEVTTFTSKNPAEFFENLKNIEFFDNVKKNLKLRTMKSSGFGAKTESENEVAPLDVTELLENLVRQSGPLLDQLGVKKDVSEKVCEVLRSHKRKDHTLVISSKDGEISTTTRADGKSIDDLDLRIASIVQSTGYRYKGGLFQEQSAAESNDGRRNIAIVTTASLPWMTGTAVNPLFRAAYLAKNGKQNVTLLVPWLSQDDQELVYPHRMTFSSPVEQETYVRNWLEARIGFRPDFKITFYPGRFSTEERSIFAVGDISQFIPDKDADVAVLEEPEHLTWYYHGKRWTDKFKHVVGVVHTNYLEYIKREKNGPLRAFVVEHVNNWMTRVYCHKVIRLSGATQMFPKSVVCNVHGVNPKFLRIGEKIASDGEEGKLTFSKGAYYLGKMVWSKGYRELVDLLNQHKGELGSMDVDVYGTGEDSADVEATSRKLGLRVNFHQGRDHADDSFHRYKVFINPSKSDVVCTTTAEALAMGKNVVCAYHPSNDFFQSFPNCYVYKTPEEFVQKVKEAMTSEPVPLTAEQRYLLSWEAATDRFLDCAELDNLPRKSGSSETAISSSGAEVGKKKKAMSLSMSIGNFSDMLDRGLAFTHFFLSGIEPARRMFGALPGTIHPDIQLCKDLNLLPPSVQRPIYTW</sequence>
<dbReference type="InterPro" id="IPR044525">
    <property type="entry name" value="DGDG1/2"/>
</dbReference>
<protein>
    <recommendedName>
        <fullName evidence="11">Digalactosyldiacylglycerol synthase</fullName>
    </recommendedName>
</protein>
<keyword evidence="5" id="KW-0934">Plastid</keyword>
<comment type="caution">
    <text evidence="9">The sequence shown here is derived from an EMBL/GenBank/DDBJ whole genome shotgun (WGS) entry which is preliminary data.</text>
</comment>
<dbReference type="AlphaFoldDB" id="A0ABD3GGP8"/>
<evidence type="ECO:0000256" key="4">
    <source>
        <dbReference type="ARBA" id="ARBA00022528"/>
    </source>
</evidence>
<dbReference type="PANTHER" id="PTHR46132">
    <property type="entry name" value="DIGALACTOSYLDIACYLGLYCEROL SYNTHASE 2, CHLOROPLASTIC"/>
    <property type="match status" value="1"/>
</dbReference>
<evidence type="ECO:0000256" key="5">
    <source>
        <dbReference type="ARBA" id="ARBA00022640"/>
    </source>
</evidence>
<feature type="region of interest" description="Disordered" evidence="8">
    <location>
        <begin position="160"/>
        <end position="201"/>
    </location>
</feature>
<dbReference type="SUPFAM" id="SSF53756">
    <property type="entry name" value="UDP-Glycosyltransferase/glycogen phosphorylase"/>
    <property type="match status" value="1"/>
</dbReference>
<evidence type="ECO:0008006" key="11">
    <source>
        <dbReference type="Google" id="ProtNLM"/>
    </source>
</evidence>
<dbReference type="Gene3D" id="3.40.50.2000">
    <property type="entry name" value="Glycogen Phosphorylase B"/>
    <property type="match status" value="1"/>
</dbReference>
<comment type="subcellular location">
    <subcellularLocation>
        <location evidence="2">Membrane</location>
    </subcellularLocation>
    <subcellularLocation>
        <location evidence="1">Plastid</location>
        <location evidence="1">Chloroplast</location>
    </subcellularLocation>
</comment>
<dbReference type="GO" id="GO:0016740">
    <property type="term" value="F:transferase activity"/>
    <property type="evidence" value="ECO:0007669"/>
    <property type="project" value="UniProtKB-KW"/>
</dbReference>
<dbReference type="GO" id="GO:0009507">
    <property type="term" value="C:chloroplast"/>
    <property type="evidence" value="ECO:0007669"/>
    <property type="project" value="UniProtKB-SubCell"/>
</dbReference>